<proteinExistence type="predicted"/>
<dbReference type="RefSeq" id="WP_134535269.1">
    <property type="nucleotide sequence ID" value="NZ_JALGAR010000002.1"/>
</dbReference>
<accession>A0AA41QVN7</accession>
<keyword evidence="3" id="KW-1185">Reference proteome</keyword>
<protein>
    <submittedName>
        <fullName evidence="2">Uncharacterized protein</fullName>
    </submittedName>
</protein>
<comment type="caution">
    <text evidence="2">The sequence shown here is derived from an EMBL/GenBank/DDBJ whole genome shotgun (WGS) entry which is preliminary data.</text>
</comment>
<organism evidence="2 3">
    <name type="scientific">Cryobacterium zhongshanensis</name>
    <dbReference type="NCBI Taxonomy" id="2928153"/>
    <lineage>
        <taxon>Bacteria</taxon>
        <taxon>Bacillati</taxon>
        <taxon>Actinomycetota</taxon>
        <taxon>Actinomycetes</taxon>
        <taxon>Micrococcales</taxon>
        <taxon>Microbacteriaceae</taxon>
        <taxon>Cryobacterium</taxon>
    </lineage>
</organism>
<gene>
    <name evidence="2" type="ORF">MQH31_10775</name>
</gene>
<feature type="compositionally biased region" description="Polar residues" evidence="1">
    <location>
        <begin position="1"/>
        <end position="11"/>
    </location>
</feature>
<name>A0AA41QVN7_9MICO</name>
<evidence type="ECO:0000313" key="2">
    <source>
        <dbReference type="EMBL" id="MCI4658289.1"/>
    </source>
</evidence>
<evidence type="ECO:0000313" key="3">
    <source>
        <dbReference type="Proteomes" id="UP001165341"/>
    </source>
</evidence>
<dbReference type="AlphaFoldDB" id="A0AA41QVN7"/>
<evidence type="ECO:0000256" key="1">
    <source>
        <dbReference type="SAM" id="MobiDB-lite"/>
    </source>
</evidence>
<dbReference type="EMBL" id="JALGAR010000002">
    <property type="protein sequence ID" value="MCI4658289.1"/>
    <property type="molecule type" value="Genomic_DNA"/>
</dbReference>
<feature type="region of interest" description="Disordered" evidence="1">
    <location>
        <begin position="1"/>
        <end position="34"/>
    </location>
</feature>
<sequence>MPPASTDSPATRPNVPGTIPTGTIGTGTLTSDNGTTGRVSFGFDGTVLTLHVDDLISPAAATVDAVTATQPLPANQTCDDSGFRMDFGQFTSGSGASDWGDLSILSGDPSGIDQVILVTPSAQPDTKDPDCRQTVLARADIRWTFEPVRGYLNPVDSGETPGARGTVDVIDGTPAGYTPATNEYRADVAARFGITVDDLTYLNDAQLMGTDKQTAPTGKRLNLLVADR</sequence>
<reference evidence="2" key="1">
    <citation type="submission" date="2022-03" db="EMBL/GenBank/DDBJ databases">
        <title>Cryobacterium sp. nov. strain ZS14-85, isolated from Antarctic soil.</title>
        <authorList>
            <person name="Li J."/>
            <person name="Niu G."/>
        </authorList>
    </citation>
    <scope>NUCLEOTIDE SEQUENCE</scope>
    <source>
        <strain evidence="2">ZS14-85</strain>
    </source>
</reference>
<dbReference type="Proteomes" id="UP001165341">
    <property type="component" value="Unassembled WGS sequence"/>
</dbReference>
<feature type="compositionally biased region" description="Low complexity" evidence="1">
    <location>
        <begin position="16"/>
        <end position="28"/>
    </location>
</feature>